<feature type="transmembrane region" description="Helical" evidence="2">
    <location>
        <begin position="43"/>
        <end position="65"/>
    </location>
</feature>
<dbReference type="AlphaFoldDB" id="A0AAG5CSI8"/>
<keyword evidence="4" id="KW-1185">Reference proteome</keyword>
<evidence type="ECO:0000256" key="2">
    <source>
        <dbReference type="SAM" id="Phobius"/>
    </source>
</evidence>
<name>A0AAG5CSI8_ANOAO</name>
<keyword evidence="2" id="KW-1133">Transmembrane helix</keyword>
<proteinExistence type="predicted"/>
<reference evidence="3" key="1">
    <citation type="submission" date="2024-04" db="UniProtKB">
        <authorList>
            <consortium name="EnsemblMetazoa"/>
        </authorList>
    </citation>
    <scope>IDENTIFICATION</scope>
    <source>
        <strain evidence="3">EBRO</strain>
    </source>
</reference>
<evidence type="ECO:0000313" key="3">
    <source>
        <dbReference type="EnsemblMetazoa" id="ENSAATROPP001790"/>
    </source>
</evidence>
<organism evidence="3 4">
    <name type="scientific">Anopheles atroparvus</name>
    <name type="common">European mosquito</name>
    <dbReference type="NCBI Taxonomy" id="41427"/>
    <lineage>
        <taxon>Eukaryota</taxon>
        <taxon>Metazoa</taxon>
        <taxon>Ecdysozoa</taxon>
        <taxon>Arthropoda</taxon>
        <taxon>Hexapoda</taxon>
        <taxon>Insecta</taxon>
        <taxon>Pterygota</taxon>
        <taxon>Neoptera</taxon>
        <taxon>Endopterygota</taxon>
        <taxon>Diptera</taxon>
        <taxon>Nematocera</taxon>
        <taxon>Culicoidea</taxon>
        <taxon>Culicidae</taxon>
        <taxon>Anophelinae</taxon>
        <taxon>Anopheles</taxon>
    </lineage>
</organism>
<dbReference type="EnsemblMetazoa" id="ENSAATROPT001866">
    <property type="protein sequence ID" value="ENSAATROPP001790"/>
    <property type="gene ID" value="ENSAATROPG001463"/>
</dbReference>
<feature type="region of interest" description="Disordered" evidence="1">
    <location>
        <begin position="187"/>
        <end position="211"/>
    </location>
</feature>
<dbReference type="Proteomes" id="UP000075880">
    <property type="component" value="Unassembled WGS sequence"/>
</dbReference>
<accession>A0AAG5CSI8</accession>
<sequence>MTTVHPQPGSKQGDEDFSDWKTIILFDHADRIVLNAIFWRRVYVFWSFLVIVQIFAICTIIMLSISNPGTNEPSCAKNPVLRMHEMLKARDIPTIQSLASLPFLNVPTIERTEKGFKVRGRDYEATYERISRADCDDDATDSSAKQVPTKEQPEPDFALTMVKGKTHYWKNRIGKPITLQKIDMHGEIKQKEREASPSGNAIPVDDGTVKM</sequence>
<evidence type="ECO:0000256" key="1">
    <source>
        <dbReference type="SAM" id="MobiDB-lite"/>
    </source>
</evidence>
<evidence type="ECO:0000313" key="4">
    <source>
        <dbReference type="Proteomes" id="UP000075880"/>
    </source>
</evidence>
<keyword evidence="2" id="KW-0472">Membrane</keyword>
<protein>
    <submittedName>
        <fullName evidence="3">Uncharacterized protein</fullName>
    </submittedName>
</protein>
<keyword evidence="2" id="KW-0812">Transmembrane</keyword>